<evidence type="ECO:0000256" key="1">
    <source>
        <dbReference type="SAM" id="MobiDB-lite"/>
    </source>
</evidence>
<name>A0ABZ1D1X9_9TREE</name>
<dbReference type="Proteomes" id="UP001329825">
    <property type="component" value="Chromosome 4"/>
</dbReference>
<keyword evidence="3" id="KW-1185">Reference proteome</keyword>
<evidence type="ECO:0000313" key="3">
    <source>
        <dbReference type="Proteomes" id="UP001329825"/>
    </source>
</evidence>
<accession>A0ABZ1D1X9</accession>
<dbReference type="EMBL" id="CP141884">
    <property type="protein sequence ID" value="WRT66582.1"/>
    <property type="molecule type" value="Genomic_DNA"/>
</dbReference>
<protein>
    <submittedName>
        <fullName evidence="2">Uncharacterized protein</fullName>
    </submittedName>
</protein>
<sequence>MKAVPMVLVMRDFNSNLLGLKDHDDLWRFKRSLGKPFREFASSTDDPSIFAGSSKGSTSDFSTNSPRNGCGSGSSTNLQTTMGECKLLKPIPLPKFNYDKIKRTHSSQSDSKVSTEDVFESLFIESQLKFRETRIEFKWDMTRPLLQVLFDGDRLVMYMQNGVNILTF</sequence>
<dbReference type="GeneID" id="87955672"/>
<organism evidence="2 3">
    <name type="scientific">Kwoniella shivajii</name>
    <dbReference type="NCBI Taxonomy" id="564305"/>
    <lineage>
        <taxon>Eukaryota</taxon>
        <taxon>Fungi</taxon>
        <taxon>Dikarya</taxon>
        <taxon>Basidiomycota</taxon>
        <taxon>Agaricomycotina</taxon>
        <taxon>Tremellomycetes</taxon>
        <taxon>Tremellales</taxon>
        <taxon>Cryptococcaceae</taxon>
        <taxon>Kwoniella</taxon>
    </lineage>
</organism>
<proteinExistence type="predicted"/>
<evidence type="ECO:0000313" key="2">
    <source>
        <dbReference type="EMBL" id="WRT66582.1"/>
    </source>
</evidence>
<feature type="compositionally biased region" description="Polar residues" evidence="1">
    <location>
        <begin position="54"/>
        <end position="77"/>
    </location>
</feature>
<dbReference type="RefSeq" id="XP_062791322.1">
    <property type="nucleotide sequence ID" value="XM_062935271.1"/>
</dbReference>
<feature type="region of interest" description="Disordered" evidence="1">
    <location>
        <begin position="51"/>
        <end position="77"/>
    </location>
</feature>
<reference evidence="2 3" key="1">
    <citation type="submission" date="2024-01" db="EMBL/GenBank/DDBJ databases">
        <title>Comparative genomics of Cryptococcus and Kwoniella reveals pathogenesis evolution and contrasting modes of karyotype evolution via chromosome fusion or intercentromeric recombination.</title>
        <authorList>
            <person name="Coelho M.A."/>
            <person name="David-Palma M."/>
            <person name="Shea T."/>
            <person name="Bowers K."/>
            <person name="McGinley-Smith S."/>
            <person name="Mohammad A.W."/>
            <person name="Gnirke A."/>
            <person name="Yurkov A.M."/>
            <person name="Nowrousian M."/>
            <person name="Sun S."/>
            <person name="Cuomo C.A."/>
            <person name="Heitman J."/>
        </authorList>
    </citation>
    <scope>NUCLEOTIDE SEQUENCE [LARGE SCALE GENOMIC DNA]</scope>
    <source>
        <strain evidence="2">CBS 11374</strain>
    </source>
</reference>
<gene>
    <name evidence="2" type="ORF">IL334_003541</name>
</gene>